<keyword evidence="4 5" id="KW-0071">Autoinducer synthesis</keyword>
<evidence type="ECO:0000256" key="1">
    <source>
        <dbReference type="ARBA" id="ARBA00022654"/>
    </source>
</evidence>
<keyword evidence="2 6" id="KW-0808">Transferase</keyword>
<dbReference type="RefSeq" id="WP_347611501.1">
    <property type="nucleotide sequence ID" value="NZ_JBDPZC010000007.1"/>
</dbReference>
<gene>
    <name evidence="7" type="ORF">ABDJ40_15075</name>
</gene>
<dbReference type="EMBL" id="JBDPZC010000007">
    <property type="protein sequence ID" value="MEO3714086.1"/>
    <property type="molecule type" value="Genomic_DNA"/>
</dbReference>
<dbReference type="EC" id="2.3.1.184" evidence="6"/>
<dbReference type="InterPro" id="IPR016181">
    <property type="entry name" value="Acyl_CoA_acyltransferase"/>
</dbReference>
<dbReference type="PROSITE" id="PS51187">
    <property type="entry name" value="AUTOINDUCER_SYNTH_2"/>
    <property type="match status" value="1"/>
</dbReference>
<keyword evidence="8" id="KW-1185">Reference proteome</keyword>
<comment type="similarity">
    <text evidence="5 6">Belongs to the autoinducer synthase family.</text>
</comment>
<keyword evidence="3 6" id="KW-0949">S-adenosyl-L-methionine</keyword>
<name>A0ABV0GGB0_9BURK</name>
<proteinExistence type="inferred from homology"/>
<evidence type="ECO:0000313" key="7">
    <source>
        <dbReference type="EMBL" id="MEO3714086.1"/>
    </source>
</evidence>
<reference evidence="7 8" key="1">
    <citation type="submission" date="2024-05" db="EMBL/GenBank/DDBJ databases">
        <title>Roseateles sp. 2.12 16S ribosomal RNA gene Genome sequencing and assembly.</title>
        <authorList>
            <person name="Woo H."/>
        </authorList>
    </citation>
    <scope>NUCLEOTIDE SEQUENCE [LARGE SCALE GENOMIC DNA]</scope>
    <source>
        <strain evidence="7 8">2.12</strain>
    </source>
</reference>
<evidence type="ECO:0000256" key="6">
    <source>
        <dbReference type="RuleBase" id="RU361135"/>
    </source>
</evidence>
<dbReference type="PANTHER" id="PTHR39322:SF1">
    <property type="entry name" value="ISOVALERYL-HOMOSERINE LACTONE SYNTHASE"/>
    <property type="match status" value="1"/>
</dbReference>
<keyword evidence="1 5" id="KW-0673">Quorum sensing</keyword>
<dbReference type="PANTHER" id="PTHR39322">
    <property type="entry name" value="ACYL-HOMOSERINE-LACTONE SYNTHASE"/>
    <property type="match status" value="1"/>
</dbReference>
<evidence type="ECO:0000256" key="4">
    <source>
        <dbReference type="ARBA" id="ARBA00022929"/>
    </source>
</evidence>
<dbReference type="Gene3D" id="3.40.630.30">
    <property type="match status" value="1"/>
</dbReference>
<evidence type="ECO:0000256" key="5">
    <source>
        <dbReference type="PROSITE-ProRule" id="PRU00533"/>
    </source>
</evidence>
<accession>A0ABV0GGB0</accession>
<evidence type="ECO:0000256" key="3">
    <source>
        <dbReference type="ARBA" id="ARBA00022691"/>
    </source>
</evidence>
<organism evidence="7 8">
    <name type="scientific">Roseateles flavus</name>
    <dbReference type="NCBI Taxonomy" id="3149041"/>
    <lineage>
        <taxon>Bacteria</taxon>
        <taxon>Pseudomonadati</taxon>
        <taxon>Pseudomonadota</taxon>
        <taxon>Betaproteobacteria</taxon>
        <taxon>Burkholderiales</taxon>
        <taxon>Sphaerotilaceae</taxon>
        <taxon>Roseateles</taxon>
    </lineage>
</organism>
<dbReference type="Pfam" id="PF00765">
    <property type="entry name" value="Autoind_synth"/>
    <property type="match status" value="1"/>
</dbReference>
<protein>
    <recommendedName>
        <fullName evidence="6">Acyl-homoserine-lactone synthase</fullName>
        <ecNumber evidence="6">2.3.1.184</ecNumber>
    </recommendedName>
    <alternativeName>
        <fullName evidence="6">Autoinducer synthesis protein</fullName>
    </alternativeName>
</protein>
<dbReference type="PRINTS" id="PR01549">
    <property type="entry name" value="AUTOINDCRSYN"/>
</dbReference>
<dbReference type="Proteomes" id="UP001462640">
    <property type="component" value="Unassembled WGS sequence"/>
</dbReference>
<evidence type="ECO:0000313" key="8">
    <source>
        <dbReference type="Proteomes" id="UP001462640"/>
    </source>
</evidence>
<dbReference type="InterPro" id="IPR001690">
    <property type="entry name" value="Autoind_synthase"/>
</dbReference>
<comment type="catalytic activity">
    <reaction evidence="6">
        <text>a fatty acyl-[ACP] + S-adenosyl-L-methionine = an N-acyl-L-homoserine lactone + S-methyl-5'-thioadenosine + holo-[ACP] + H(+)</text>
        <dbReference type="Rhea" id="RHEA:10096"/>
        <dbReference type="Rhea" id="RHEA-COMP:9685"/>
        <dbReference type="Rhea" id="RHEA-COMP:14125"/>
        <dbReference type="ChEBI" id="CHEBI:15378"/>
        <dbReference type="ChEBI" id="CHEBI:17509"/>
        <dbReference type="ChEBI" id="CHEBI:55474"/>
        <dbReference type="ChEBI" id="CHEBI:59789"/>
        <dbReference type="ChEBI" id="CHEBI:64479"/>
        <dbReference type="ChEBI" id="CHEBI:138651"/>
        <dbReference type="EC" id="2.3.1.184"/>
    </reaction>
</comment>
<evidence type="ECO:0000256" key="2">
    <source>
        <dbReference type="ARBA" id="ARBA00022679"/>
    </source>
</evidence>
<dbReference type="SUPFAM" id="SSF55729">
    <property type="entry name" value="Acyl-CoA N-acyltransferases (Nat)"/>
    <property type="match status" value="1"/>
</dbReference>
<sequence>MSRPPNSKPITIANALVRPRPSDLNQLASAEAGAFQARFRYQVFVEMLGWDLPCRDGMELDQFDREDTVYLVAFKDSRVVGTARLLPTLRPYLLGEVFPALMGPHPLPRDPAVWELSRFTAVDLDGGLAGVDATRQFSSAIAVELLRAALHLASKHRVERLITVSPLGVERLLRRAGFLAHRAAPPQIIDGFPLFACWIEVPMQRND</sequence>
<comment type="caution">
    <text evidence="7">The sequence shown here is derived from an EMBL/GenBank/DDBJ whole genome shotgun (WGS) entry which is preliminary data.</text>
</comment>